<gene>
    <name evidence="2" type="ORF">SAMN05660462_01409</name>
</gene>
<comment type="similarity">
    <text evidence="1">Belongs to the peptidase S58 family.</text>
</comment>
<keyword evidence="2" id="KW-0378">Hydrolase</keyword>
<dbReference type="Gene3D" id="3.60.70.12">
    <property type="entry name" value="L-amino peptidase D-ALA esterase/amidase"/>
    <property type="match status" value="1"/>
</dbReference>
<sequence length="351" mass="38072">MYNKKIREYGIIIGSIPVGNKNSITDVPGVKIGHYTLDNGAIKTGVTAIMPHSGNLFKDKLVAACHVINGFGKSTGLIQIEELGTIETPIILTNTLSVGTGYEAIVRYMLESNEDIGVSTSTVNPIVCECNDGELNDIRGLHIKPSYIFEALNDCNEDFLEGNVGAGTGMICYGLKGGIGSSSRVIELDDKKYIIGVLVLSNFGSLEDFTLNKEHIGPKIKKLIDKCEESEDKGSIICILATDLPLSSRQIKRVIKRMHPGISRTGSYTGSSSGEVCIGFSTANIISHYETESIINISVINENKINKVFRATVEATEEAIINSLICSNTTVGRDNKKVYSLVDFIDIVKKQ</sequence>
<dbReference type="RefSeq" id="WP_091729103.1">
    <property type="nucleotide sequence ID" value="NZ_FNQE01000013.1"/>
</dbReference>
<evidence type="ECO:0000313" key="2">
    <source>
        <dbReference type="EMBL" id="SDY97480.1"/>
    </source>
</evidence>
<proteinExistence type="inferred from homology"/>
<dbReference type="GO" id="GO:0004177">
    <property type="term" value="F:aminopeptidase activity"/>
    <property type="evidence" value="ECO:0007669"/>
    <property type="project" value="UniProtKB-KW"/>
</dbReference>
<dbReference type="EMBL" id="FNQE01000013">
    <property type="protein sequence ID" value="SDY97480.1"/>
    <property type="molecule type" value="Genomic_DNA"/>
</dbReference>
<keyword evidence="3" id="KW-1185">Reference proteome</keyword>
<dbReference type="InterPro" id="IPR005321">
    <property type="entry name" value="Peptidase_S58_DmpA"/>
</dbReference>
<dbReference type="InterPro" id="IPR016117">
    <property type="entry name" value="ArgJ-like_dom_sf"/>
</dbReference>
<accession>A0A1H3P8V9</accession>
<dbReference type="SUPFAM" id="SSF56266">
    <property type="entry name" value="DmpA/ArgJ-like"/>
    <property type="match status" value="1"/>
</dbReference>
<keyword evidence="2" id="KW-0645">Protease</keyword>
<reference evidence="2 3" key="1">
    <citation type="submission" date="2016-10" db="EMBL/GenBank/DDBJ databases">
        <authorList>
            <person name="de Groot N.N."/>
        </authorList>
    </citation>
    <scope>NUCLEOTIDE SEQUENCE [LARGE SCALE GENOMIC DNA]</scope>
    <source>
        <strain evidence="2 3">DSM 21650</strain>
    </source>
</reference>
<keyword evidence="2" id="KW-0031">Aminopeptidase</keyword>
<dbReference type="PANTHER" id="PTHR36512:SF3">
    <property type="entry name" value="BLR5678 PROTEIN"/>
    <property type="match status" value="1"/>
</dbReference>
<dbReference type="OrthoDB" id="9770388at2"/>
<dbReference type="Proteomes" id="UP000198625">
    <property type="component" value="Unassembled WGS sequence"/>
</dbReference>
<dbReference type="AlphaFoldDB" id="A0A1H3P8V9"/>
<name>A0A1H3P8V9_9FIRM</name>
<evidence type="ECO:0000256" key="1">
    <source>
        <dbReference type="ARBA" id="ARBA00007068"/>
    </source>
</evidence>
<dbReference type="PANTHER" id="PTHR36512">
    <property type="entry name" value="D-AMINOPEPTIDASE"/>
    <property type="match status" value="1"/>
</dbReference>
<dbReference type="Pfam" id="PF03576">
    <property type="entry name" value="Peptidase_S58"/>
    <property type="match status" value="1"/>
</dbReference>
<protein>
    <submittedName>
        <fullName evidence="2">D-aminopeptidase</fullName>
    </submittedName>
</protein>
<evidence type="ECO:0000313" key="3">
    <source>
        <dbReference type="Proteomes" id="UP000198625"/>
    </source>
</evidence>
<dbReference type="CDD" id="cd02253">
    <property type="entry name" value="DmpA"/>
    <property type="match status" value="1"/>
</dbReference>
<organism evidence="2 3">
    <name type="scientific">Proteiniborus ethanoligenes</name>
    <dbReference type="NCBI Taxonomy" id="415015"/>
    <lineage>
        <taxon>Bacteria</taxon>
        <taxon>Bacillati</taxon>
        <taxon>Bacillota</taxon>
        <taxon>Clostridia</taxon>
        <taxon>Eubacteriales</taxon>
        <taxon>Proteiniborus</taxon>
    </lineage>
</organism>
<dbReference type="STRING" id="415015.SAMN05660462_01409"/>